<evidence type="ECO:0000256" key="5">
    <source>
        <dbReference type="ARBA" id="ARBA00023077"/>
    </source>
</evidence>
<dbReference type="SUPFAM" id="SSF56935">
    <property type="entry name" value="Porins"/>
    <property type="match status" value="1"/>
</dbReference>
<evidence type="ECO:0000256" key="6">
    <source>
        <dbReference type="ARBA" id="ARBA00023136"/>
    </source>
</evidence>
<comment type="caution">
    <text evidence="13">The sequence shown here is derived from an EMBL/GenBank/DDBJ whole genome shotgun (WGS) entry which is preliminary data.</text>
</comment>
<keyword evidence="13" id="KW-0675">Receptor</keyword>
<dbReference type="Gene3D" id="2.170.130.10">
    <property type="entry name" value="TonB-dependent receptor, plug domain"/>
    <property type="match status" value="1"/>
</dbReference>
<dbReference type="InterPro" id="IPR008969">
    <property type="entry name" value="CarboxyPept-like_regulatory"/>
</dbReference>
<dbReference type="FunFam" id="2.170.130.10:FF:000008">
    <property type="entry name" value="SusC/RagA family TonB-linked outer membrane protein"/>
    <property type="match status" value="1"/>
</dbReference>
<evidence type="ECO:0000313" key="14">
    <source>
        <dbReference type="Proteomes" id="UP000280066"/>
    </source>
</evidence>
<comment type="similarity">
    <text evidence="8 9">Belongs to the TonB-dependent receptor family.</text>
</comment>
<keyword evidence="14" id="KW-1185">Reference proteome</keyword>
<evidence type="ECO:0000259" key="12">
    <source>
        <dbReference type="Pfam" id="PF07715"/>
    </source>
</evidence>
<dbReference type="InterPro" id="IPR000531">
    <property type="entry name" value="Beta-barrel_TonB"/>
</dbReference>
<evidence type="ECO:0000259" key="11">
    <source>
        <dbReference type="Pfam" id="PF00593"/>
    </source>
</evidence>
<dbReference type="InterPro" id="IPR037066">
    <property type="entry name" value="Plug_dom_sf"/>
</dbReference>
<keyword evidence="4 8" id="KW-0812">Transmembrane</keyword>
<dbReference type="NCBIfam" id="TIGR04057">
    <property type="entry name" value="SusC_RagA_signa"/>
    <property type="match status" value="1"/>
</dbReference>
<reference evidence="13 14" key="1">
    <citation type="submission" date="2018-12" db="EMBL/GenBank/DDBJ databases">
        <authorList>
            <person name="Feng G."/>
            <person name="Zhu H."/>
        </authorList>
    </citation>
    <scope>NUCLEOTIDE SEQUENCE [LARGE SCALE GENOMIC DNA]</scope>
    <source>
        <strain evidence="13 14">9PBR-2</strain>
    </source>
</reference>
<keyword evidence="2 8" id="KW-0813">Transport</keyword>
<dbReference type="GO" id="GO:0009279">
    <property type="term" value="C:cell outer membrane"/>
    <property type="evidence" value="ECO:0007669"/>
    <property type="project" value="UniProtKB-SubCell"/>
</dbReference>
<evidence type="ECO:0000256" key="4">
    <source>
        <dbReference type="ARBA" id="ARBA00022692"/>
    </source>
</evidence>
<dbReference type="InterPro" id="IPR039426">
    <property type="entry name" value="TonB-dep_rcpt-like"/>
</dbReference>
<evidence type="ECO:0000256" key="8">
    <source>
        <dbReference type="PROSITE-ProRule" id="PRU01360"/>
    </source>
</evidence>
<organism evidence="13 14">
    <name type="scientific">Hymenobacter metallilatus</name>
    <dbReference type="NCBI Taxonomy" id="2493666"/>
    <lineage>
        <taxon>Bacteria</taxon>
        <taxon>Pseudomonadati</taxon>
        <taxon>Bacteroidota</taxon>
        <taxon>Cytophagia</taxon>
        <taxon>Cytophagales</taxon>
        <taxon>Hymenobacteraceae</taxon>
        <taxon>Hymenobacter</taxon>
    </lineage>
</organism>
<evidence type="ECO:0000313" key="13">
    <source>
        <dbReference type="EMBL" id="RSK29537.1"/>
    </source>
</evidence>
<feature type="domain" description="TonB-dependent receptor plug" evidence="12">
    <location>
        <begin position="126"/>
        <end position="241"/>
    </location>
</feature>
<dbReference type="PROSITE" id="PS52016">
    <property type="entry name" value="TONB_DEPENDENT_REC_3"/>
    <property type="match status" value="1"/>
</dbReference>
<dbReference type="InterPro" id="IPR023996">
    <property type="entry name" value="TonB-dep_OMP_SusC/RagA"/>
</dbReference>
<gene>
    <name evidence="13" type="ORF">EI290_16840</name>
</gene>
<name>A0A428JC92_9BACT</name>
<keyword evidence="5 9" id="KW-0798">TonB box</keyword>
<dbReference type="NCBIfam" id="TIGR04056">
    <property type="entry name" value="OMP_RagA_SusC"/>
    <property type="match status" value="1"/>
</dbReference>
<dbReference type="InterPro" id="IPR023997">
    <property type="entry name" value="TonB-dep_OMP_SusC/RagA_CS"/>
</dbReference>
<dbReference type="RefSeq" id="WP_125432768.1">
    <property type="nucleotide sequence ID" value="NZ_RWIS01000012.1"/>
</dbReference>
<dbReference type="Proteomes" id="UP000280066">
    <property type="component" value="Unassembled WGS sequence"/>
</dbReference>
<dbReference type="Pfam" id="PF00593">
    <property type="entry name" value="TonB_dep_Rec_b-barrel"/>
    <property type="match status" value="1"/>
</dbReference>
<dbReference type="InterPro" id="IPR036942">
    <property type="entry name" value="Beta-barrel_TonB_sf"/>
</dbReference>
<proteinExistence type="inferred from homology"/>
<evidence type="ECO:0000256" key="3">
    <source>
        <dbReference type="ARBA" id="ARBA00022452"/>
    </source>
</evidence>
<evidence type="ECO:0000256" key="9">
    <source>
        <dbReference type="RuleBase" id="RU003357"/>
    </source>
</evidence>
<dbReference type="Pfam" id="PF07715">
    <property type="entry name" value="Plug"/>
    <property type="match status" value="1"/>
</dbReference>
<dbReference type="OrthoDB" id="9768177at2"/>
<dbReference type="PROSITE" id="PS00018">
    <property type="entry name" value="EF_HAND_1"/>
    <property type="match status" value="1"/>
</dbReference>
<evidence type="ECO:0000256" key="1">
    <source>
        <dbReference type="ARBA" id="ARBA00004571"/>
    </source>
</evidence>
<protein>
    <submittedName>
        <fullName evidence="13">TonB-dependent receptor</fullName>
    </submittedName>
</protein>
<dbReference type="SUPFAM" id="SSF49464">
    <property type="entry name" value="Carboxypeptidase regulatory domain-like"/>
    <property type="match status" value="1"/>
</dbReference>
<dbReference type="EMBL" id="RWIS01000012">
    <property type="protein sequence ID" value="RSK29537.1"/>
    <property type="molecule type" value="Genomic_DNA"/>
</dbReference>
<accession>A0A428JC92</accession>
<comment type="subcellular location">
    <subcellularLocation>
        <location evidence="1 8">Cell outer membrane</location>
        <topology evidence="1 8">Multi-pass membrane protein</topology>
    </subcellularLocation>
</comment>
<keyword evidence="10" id="KW-0732">Signal</keyword>
<dbReference type="Gene3D" id="2.60.40.1120">
    <property type="entry name" value="Carboxypeptidase-like, regulatory domain"/>
    <property type="match status" value="1"/>
</dbReference>
<dbReference type="InterPro" id="IPR018247">
    <property type="entry name" value="EF_Hand_1_Ca_BS"/>
</dbReference>
<dbReference type="AlphaFoldDB" id="A0A428JC92"/>
<keyword evidence="6 8" id="KW-0472">Membrane</keyword>
<dbReference type="Gene3D" id="2.40.170.20">
    <property type="entry name" value="TonB-dependent receptor, beta-barrel domain"/>
    <property type="match status" value="1"/>
</dbReference>
<keyword evidence="3 8" id="KW-1134">Transmembrane beta strand</keyword>
<feature type="signal peptide" evidence="10">
    <location>
        <begin position="1"/>
        <end position="25"/>
    </location>
</feature>
<dbReference type="Pfam" id="PF13715">
    <property type="entry name" value="CarbopepD_reg_2"/>
    <property type="match status" value="1"/>
</dbReference>
<evidence type="ECO:0000256" key="7">
    <source>
        <dbReference type="ARBA" id="ARBA00023237"/>
    </source>
</evidence>
<evidence type="ECO:0000256" key="2">
    <source>
        <dbReference type="ARBA" id="ARBA00022448"/>
    </source>
</evidence>
<feature type="domain" description="TonB-dependent receptor-like beta-barrel" evidence="11">
    <location>
        <begin position="406"/>
        <end position="969"/>
    </location>
</feature>
<sequence length="1005" mass="108810">MKHPYLAKLALPLLCAGVSVSSAYAQGIGTVSGRVLDEKGEGMPGVTVIIEGTNLGGSTNSDGSFSIQNVPSGPHTLVMSFVGYTTQRQSISVTAGQNTAVSNLTLSENTTLLNEAVVIGYGTQRKQDVTGAVEQVSTKQFVQGQITNPEQLVQGKVAGLQITTNSGAPGAGSNIRIRGGASLNASNDPLVVIDGVPVDNRGLSGTSNPLSLINPNDIESVTVLKDASSTAIYGSRASNGVILVTTKKGLQGDKFSVNVSSQNSVSEARDYVDVLNGSEFRAVVNGIGNASQKALLGNSSTDWQREIYRTAQTTDNNVSLTGSIGAVPYRLSGGYLDQEGLLLKNDLKRYTSSLSLTPVLLNGNLKVDVNVKGSWVDNNFSGQGAIGSAANANPTLPVFNNSPFGGYTEVLATDGSGQLNTLGVRNPLGLINQRRDRSTVKRGLGNIQLDYKLPFLEGLRANLNLGADLQQGRGTVFVPDYAASDYFRQVQVNGVTYRGGLNNQYAQDKVNKLMEAYLAYDRQLGIGRFNLIAGHSYQSFRDKNYVFSDNLADGTILTAASSLLNNENYRDPRYVLVSFFGRANYNINDKYLLTATFRADGSSRFSEDNRWGYFPSASAAWRIKGEDFLKNSTAISELKLRLGYGQTGQQDIGDLYPYLARYTYSENTAQYQIGGNFSNTLRAAAYDENIKWETTETFNAGLDYGFLDGRLYGAVDVYQRKTTDLLNTVPLPALSNLSNVLTTNVGSLENKGVEASLNVDVARSEKFNWTLNANMTAYRIKITQLSNSSNPEYVGDLTGDAIAGGVGNRVQINTVGYTPFSYYVYQQVYGTDGKPLEGVYVDRNGDGTVDSKDLYRYKSRTPTASFGFGSNLSYGKASLAFTLRSNIGNYVYNNVRSQAFFPAGGSNGVISNLNRDFLTTGFTTAQYFSDYYVENASFLRMENLTLGYNFGNIYNDKANLRLSLAAQNLFVITKYKGLDPEVFSGLDNNIYPRPRTITLGLNIGF</sequence>
<evidence type="ECO:0000256" key="10">
    <source>
        <dbReference type="SAM" id="SignalP"/>
    </source>
</evidence>
<dbReference type="InterPro" id="IPR012910">
    <property type="entry name" value="Plug_dom"/>
</dbReference>
<keyword evidence="7 8" id="KW-0998">Cell outer membrane</keyword>
<feature type="chain" id="PRO_5019092752" evidence="10">
    <location>
        <begin position="26"/>
        <end position="1005"/>
    </location>
</feature>